<evidence type="ECO:0000256" key="5">
    <source>
        <dbReference type="ARBA" id="ARBA00023163"/>
    </source>
</evidence>
<dbReference type="NCBIfam" id="TIGR02937">
    <property type="entry name" value="sigma70-ECF"/>
    <property type="match status" value="1"/>
</dbReference>
<evidence type="ECO:0000256" key="4">
    <source>
        <dbReference type="ARBA" id="ARBA00023125"/>
    </source>
</evidence>
<dbReference type="SUPFAM" id="SSF88946">
    <property type="entry name" value="Sigma2 domain of RNA polymerase sigma factors"/>
    <property type="match status" value="1"/>
</dbReference>
<dbReference type="GO" id="GO:0003677">
    <property type="term" value="F:DNA binding"/>
    <property type="evidence" value="ECO:0007669"/>
    <property type="project" value="UniProtKB-KW"/>
</dbReference>
<dbReference type="Pfam" id="PF04542">
    <property type="entry name" value="Sigma70_r2"/>
    <property type="match status" value="1"/>
</dbReference>
<dbReference type="EMBL" id="JAPDDP010000117">
    <property type="protein sequence ID" value="MDA0185486.1"/>
    <property type="molecule type" value="Genomic_DNA"/>
</dbReference>
<keyword evidence="2" id="KW-0805">Transcription regulation</keyword>
<name>A0A9X3NKY3_9ACTN</name>
<dbReference type="InterPro" id="IPR007630">
    <property type="entry name" value="RNA_pol_sigma70_r4"/>
</dbReference>
<evidence type="ECO:0000259" key="6">
    <source>
        <dbReference type="Pfam" id="PF04542"/>
    </source>
</evidence>
<dbReference type="GO" id="GO:0006352">
    <property type="term" value="P:DNA-templated transcription initiation"/>
    <property type="evidence" value="ECO:0007669"/>
    <property type="project" value="InterPro"/>
</dbReference>
<dbReference type="Gene3D" id="1.10.1740.10">
    <property type="match status" value="1"/>
</dbReference>
<evidence type="ECO:0000313" key="8">
    <source>
        <dbReference type="EMBL" id="MDA0185486.1"/>
    </source>
</evidence>
<organism evidence="8 9">
    <name type="scientific">Solirubrobacter phytolaccae</name>
    <dbReference type="NCBI Taxonomy" id="1404360"/>
    <lineage>
        <taxon>Bacteria</taxon>
        <taxon>Bacillati</taxon>
        <taxon>Actinomycetota</taxon>
        <taxon>Thermoleophilia</taxon>
        <taxon>Solirubrobacterales</taxon>
        <taxon>Solirubrobacteraceae</taxon>
        <taxon>Solirubrobacter</taxon>
    </lineage>
</organism>
<dbReference type="Gene3D" id="1.10.10.10">
    <property type="entry name" value="Winged helix-like DNA-binding domain superfamily/Winged helix DNA-binding domain"/>
    <property type="match status" value="1"/>
</dbReference>
<evidence type="ECO:0000256" key="1">
    <source>
        <dbReference type="ARBA" id="ARBA00010641"/>
    </source>
</evidence>
<feature type="domain" description="RNA polymerase sigma-70 region 2" evidence="6">
    <location>
        <begin position="27"/>
        <end position="76"/>
    </location>
</feature>
<protein>
    <submittedName>
        <fullName evidence="8">Sigma-70 family RNA polymerase sigma factor</fullName>
    </submittedName>
</protein>
<dbReference type="InterPro" id="IPR014284">
    <property type="entry name" value="RNA_pol_sigma-70_dom"/>
</dbReference>
<dbReference type="RefSeq" id="WP_270029993.1">
    <property type="nucleotide sequence ID" value="NZ_JAPDDP010000117.1"/>
</dbReference>
<comment type="caution">
    <text evidence="8">The sequence shown here is derived from an EMBL/GenBank/DDBJ whole genome shotgun (WGS) entry which is preliminary data.</text>
</comment>
<dbReference type="SUPFAM" id="SSF88659">
    <property type="entry name" value="Sigma3 and sigma4 domains of RNA polymerase sigma factors"/>
    <property type="match status" value="1"/>
</dbReference>
<dbReference type="Pfam" id="PF04545">
    <property type="entry name" value="Sigma70_r4"/>
    <property type="match status" value="1"/>
</dbReference>
<sequence>MTRDAELRRVYGDHIHAVFAFFASCVERHTAEDLAASTFERVIRAWDGYDPRRGSERAWVMTIAHNLLNDHFRRSRFRRATSLDEHPFLADILTTEEDPMEKRLQLNELRAWLACLGERDRTAIALRYGADLTAADIGAVLGLTPSTAHQVISRALARLRREAERSAQPAASPTGRDT</sequence>
<dbReference type="InterPro" id="IPR007627">
    <property type="entry name" value="RNA_pol_sigma70_r2"/>
</dbReference>
<comment type="similarity">
    <text evidence="1">Belongs to the sigma-70 factor family. ECF subfamily.</text>
</comment>
<evidence type="ECO:0000256" key="3">
    <source>
        <dbReference type="ARBA" id="ARBA00023082"/>
    </source>
</evidence>
<dbReference type="PANTHER" id="PTHR43133">
    <property type="entry name" value="RNA POLYMERASE ECF-TYPE SIGMA FACTO"/>
    <property type="match status" value="1"/>
</dbReference>
<dbReference type="InterPro" id="IPR013325">
    <property type="entry name" value="RNA_pol_sigma_r2"/>
</dbReference>
<reference evidence="8" key="1">
    <citation type="submission" date="2022-10" db="EMBL/GenBank/DDBJ databases">
        <title>The WGS of Solirubrobacter phytolaccae KCTC 29190.</title>
        <authorList>
            <person name="Jiang Z."/>
        </authorList>
    </citation>
    <scope>NUCLEOTIDE SEQUENCE</scope>
    <source>
        <strain evidence="8">KCTC 29190</strain>
    </source>
</reference>
<dbReference type="GO" id="GO:0016987">
    <property type="term" value="F:sigma factor activity"/>
    <property type="evidence" value="ECO:0007669"/>
    <property type="project" value="UniProtKB-KW"/>
</dbReference>
<keyword evidence="3" id="KW-0731">Sigma factor</keyword>
<evidence type="ECO:0000259" key="7">
    <source>
        <dbReference type="Pfam" id="PF04545"/>
    </source>
</evidence>
<evidence type="ECO:0000313" key="9">
    <source>
        <dbReference type="Proteomes" id="UP001147653"/>
    </source>
</evidence>
<dbReference type="CDD" id="cd06171">
    <property type="entry name" value="Sigma70_r4"/>
    <property type="match status" value="1"/>
</dbReference>
<dbReference type="InterPro" id="IPR036388">
    <property type="entry name" value="WH-like_DNA-bd_sf"/>
</dbReference>
<feature type="domain" description="RNA polymerase sigma-70 region 4" evidence="7">
    <location>
        <begin position="112"/>
        <end position="160"/>
    </location>
</feature>
<gene>
    <name evidence="8" type="ORF">OJ997_34585</name>
</gene>
<dbReference type="PROSITE" id="PS51257">
    <property type="entry name" value="PROKAR_LIPOPROTEIN"/>
    <property type="match status" value="1"/>
</dbReference>
<proteinExistence type="inferred from homology"/>
<dbReference type="AlphaFoldDB" id="A0A9X3NKY3"/>
<dbReference type="InterPro" id="IPR013324">
    <property type="entry name" value="RNA_pol_sigma_r3/r4-like"/>
</dbReference>
<accession>A0A9X3NKY3</accession>
<dbReference type="PANTHER" id="PTHR43133:SF52">
    <property type="entry name" value="ECF RNA POLYMERASE SIGMA FACTOR SIGL"/>
    <property type="match status" value="1"/>
</dbReference>
<dbReference type="Proteomes" id="UP001147653">
    <property type="component" value="Unassembled WGS sequence"/>
</dbReference>
<keyword evidence="9" id="KW-1185">Reference proteome</keyword>
<keyword evidence="5" id="KW-0804">Transcription</keyword>
<evidence type="ECO:0000256" key="2">
    <source>
        <dbReference type="ARBA" id="ARBA00023015"/>
    </source>
</evidence>
<keyword evidence="4" id="KW-0238">DNA-binding</keyword>
<dbReference type="InterPro" id="IPR039425">
    <property type="entry name" value="RNA_pol_sigma-70-like"/>
</dbReference>